<evidence type="ECO:0000256" key="5">
    <source>
        <dbReference type="ARBA" id="ARBA00023136"/>
    </source>
</evidence>
<evidence type="ECO:0000256" key="2">
    <source>
        <dbReference type="ARBA" id="ARBA00022692"/>
    </source>
</evidence>
<proteinExistence type="predicted"/>
<comment type="caution">
    <text evidence="8">The sequence shown here is derived from an EMBL/GenBank/DDBJ whole genome shotgun (WGS) entry which is preliminary data.</text>
</comment>
<dbReference type="PANTHER" id="PTHR32234:SF0">
    <property type="entry name" value="THIOL:DISULFIDE INTERCHANGE PROTEIN DSBD"/>
    <property type="match status" value="1"/>
</dbReference>
<feature type="transmembrane region" description="Helical" evidence="6">
    <location>
        <begin position="28"/>
        <end position="51"/>
    </location>
</feature>
<feature type="transmembrane region" description="Helical" evidence="6">
    <location>
        <begin position="106"/>
        <end position="127"/>
    </location>
</feature>
<sequence length="244" mass="25374">MQGFLEQINEWNFALGQALENHLATGSVLAVLVVFGAGLLTSLTPCVYPVIPVTVTYIGGAAAGSRRRAVSMSLVYVAGLALVYTALGVVAALMGKTFGLLSQNPWVMGGVGLVIILFGLSMMNLFIIPVPSFIGGVQAKGARKGGYVGAFLMGAAAAFVTAPCSAPVLGTLLVAVGRTQNVVWGSFLLFVFALGLSMLLLVLGIFSGTLSSLPKPGGWMNWVKNGFGILMILIGAWFVLKAFL</sequence>
<accession>A0A8J6XXY7</accession>
<dbReference type="GO" id="GO:0016020">
    <property type="term" value="C:membrane"/>
    <property type="evidence" value="ECO:0007669"/>
    <property type="project" value="UniProtKB-SubCell"/>
</dbReference>
<feature type="transmembrane region" description="Helical" evidence="6">
    <location>
        <begin position="72"/>
        <end position="94"/>
    </location>
</feature>
<evidence type="ECO:0000256" key="4">
    <source>
        <dbReference type="ARBA" id="ARBA00022989"/>
    </source>
</evidence>
<keyword evidence="4 6" id="KW-1133">Transmembrane helix</keyword>
<reference evidence="8 9" key="1">
    <citation type="submission" date="2020-08" db="EMBL/GenBank/DDBJ databases">
        <title>Acidobacteriota in marine sediments use diverse sulfur dissimilation pathways.</title>
        <authorList>
            <person name="Wasmund K."/>
        </authorList>
    </citation>
    <scope>NUCLEOTIDE SEQUENCE [LARGE SCALE GENOMIC DNA]</scope>
    <source>
        <strain evidence="8">MAG AM4</strain>
    </source>
</reference>
<dbReference type="EMBL" id="JACXWD010000003">
    <property type="protein sequence ID" value="MBD3866797.1"/>
    <property type="molecule type" value="Genomic_DNA"/>
</dbReference>
<dbReference type="GO" id="GO:0045454">
    <property type="term" value="P:cell redox homeostasis"/>
    <property type="evidence" value="ECO:0007669"/>
    <property type="project" value="TreeGrafter"/>
</dbReference>
<gene>
    <name evidence="8" type="ORF">IFK94_01625</name>
</gene>
<evidence type="ECO:0000256" key="3">
    <source>
        <dbReference type="ARBA" id="ARBA00022748"/>
    </source>
</evidence>
<evidence type="ECO:0000256" key="6">
    <source>
        <dbReference type="SAM" id="Phobius"/>
    </source>
</evidence>
<feature type="transmembrane region" description="Helical" evidence="6">
    <location>
        <begin position="222"/>
        <end position="240"/>
    </location>
</feature>
<keyword evidence="5 6" id="KW-0472">Membrane</keyword>
<evidence type="ECO:0000313" key="9">
    <source>
        <dbReference type="Proteomes" id="UP000648239"/>
    </source>
</evidence>
<evidence type="ECO:0000256" key="1">
    <source>
        <dbReference type="ARBA" id="ARBA00004141"/>
    </source>
</evidence>
<dbReference type="InterPro" id="IPR003834">
    <property type="entry name" value="Cyt_c_assmbl_TM_dom"/>
</dbReference>
<protein>
    <submittedName>
        <fullName evidence="8">Sulfite exporter TauE/SafE family protein</fullName>
    </submittedName>
</protein>
<dbReference type="GO" id="GO:0015035">
    <property type="term" value="F:protein-disulfide reductase activity"/>
    <property type="evidence" value="ECO:0007669"/>
    <property type="project" value="TreeGrafter"/>
</dbReference>
<dbReference type="PANTHER" id="PTHR32234">
    <property type="entry name" value="THIOL:DISULFIDE INTERCHANGE PROTEIN DSBD"/>
    <property type="match status" value="1"/>
</dbReference>
<comment type="subcellular location">
    <subcellularLocation>
        <location evidence="1">Membrane</location>
        <topology evidence="1">Multi-pass membrane protein</topology>
    </subcellularLocation>
</comment>
<feature type="domain" description="Cytochrome C biogenesis protein transmembrane" evidence="7">
    <location>
        <begin position="28"/>
        <end position="239"/>
    </location>
</feature>
<keyword evidence="2 6" id="KW-0812">Transmembrane</keyword>
<feature type="transmembrane region" description="Helical" evidence="6">
    <location>
        <begin position="182"/>
        <end position="210"/>
    </location>
</feature>
<organism evidence="8 9">
    <name type="scientific">Candidatus Polarisedimenticola svalbardensis</name>
    <dbReference type="NCBI Taxonomy" id="2886004"/>
    <lineage>
        <taxon>Bacteria</taxon>
        <taxon>Pseudomonadati</taxon>
        <taxon>Acidobacteriota</taxon>
        <taxon>Candidatus Polarisedimenticolia</taxon>
        <taxon>Candidatus Polarisedimenticolales</taxon>
        <taxon>Candidatus Polarisedimenticolaceae</taxon>
        <taxon>Candidatus Polarisedimenticola</taxon>
    </lineage>
</organism>
<dbReference type="GO" id="GO:0017004">
    <property type="term" value="P:cytochrome complex assembly"/>
    <property type="evidence" value="ECO:0007669"/>
    <property type="project" value="UniProtKB-KW"/>
</dbReference>
<evidence type="ECO:0000313" key="8">
    <source>
        <dbReference type="EMBL" id="MBD3866797.1"/>
    </source>
</evidence>
<keyword evidence="3" id="KW-0201">Cytochrome c-type biogenesis</keyword>
<dbReference type="Proteomes" id="UP000648239">
    <property type="component" value="Unassembled WGS sequence"/>
</dbReference>
<name>A0A8J6XXY7_9BACT</name>
<dbReference type="AlphaFoldDB" id="A0A8J6XXY7"/>
<feature type="transmembrane region" description="Helical" evidence="6">
    <location>
        <begin position="148"/>
        <end position="176"/>
    </location>
</feature>
<evidence type="ECO:0000259" key="7">
    <source>
        <dbReference type="Pfam" id="PF02683"/>
    </source>
</evidence>
<dbReference type="Pfam" id="PF02683">
    <property type="entry name" value="DsbD_TM"/>
    <property type="match status" value="1"/>
</dbReference>